<dbReference type="SUPFAM" id="SSF49464">
    <property type="entry name" value="Carboxypeptidase regulatory domain-like"/>
    <property type="match status" value="1"/>
</dbReference>
<evidence type="ECO:0000256" key="3">
    <source>
        <dbReference type="ARBA" id="ARBA00023237"/>
    </source>
</evidence>
<dbReference type="SUPFAM" id="SSF56935">
    <property type="entry name" value="Porins"/>
    <property type="match status" value="1"/>
</dbReference>
<dbReference type="EMBL" id="CP003379">
    <property type="protein sequence ID" value="AFL90412.1"/>
    <property type="molecule type" value="Genomic_DNA"/>
</dbReference>
<dbReference type="InterPro" id="IPR008969">
    <property type="entry name" value="CarboxyPept-like_regulatory"/>
</dbReference>
<dbReference type="HOGENOM" id="CLU_006298_0_0_0"/>
<dbReference type="eggNOG" id="COG1629">
    <property type="taxonomic scope" value="Bacteria"/>
</dbReference>
<dbReference type="GO" id="GO:0009279">
    <property type="term" value="C:cell outer membrane"/>
    <property type="evidence" value="ECO:0007669"/>
    <property type="project" value="UniProtKB-SubCell"/>
</dbReference>
<dbReference type="InterPro" id="IPR057601">
    <property type="entry name" value="Oar-like_b-barrel"/>
</dbReference>
<sequence>MLLGAGATATLIHPGRMYAQAVSGSLLGTVQDKTGAAVPNVRVIITEKATNISHEAQTNTSGNYSFQNLSPGTYSVTVELTGFQRETRPAVDVLINNTTRTDFDLNPGNVSETIEVTDRLPMLQTDRADVSTKIEQQSVESLPMGVNRNFQSLLNLVPGTTPASFQHSQFFNAGSTLQTQVNGLPRMGNAYNIEGIDDGMRTGLLQILIPPADAIASVEVSTNNFQVELGRAIGAVTNVTLKSGANKFHGSASEYLQNSYFNARSYFAAAAGKVVYNYYGGNISGPIIKDKLFFYGDYFRTADHERTSNTLTIPFPKYYTPNSAGFIDLSDLPTQVYDPNTGDRVTGAGRTPFAGNLIPIGRVNATSLKLLQALPRPNQNLNTLGAPSNNFFVNSPFFKDANTYDGKIDYQVTPKDHLSLRYSQQIYSLYQAPSFSSFLGGPGNGGGFAGTGHQNAFSTGLNFDHAFSSTLLTEIRVGVAHYRNTSQPADYGVSDATTAGAPGVNVDQLTSGQLGINIGTFSSGPFIGYSPSMPWIRAEANIDFVNNWTKIIGNHTVRFGVDIRRVRDELLQGQTYSPRGVTTFGQNQTSTPGAKTGAANDIASMLLDVPSGVGRDLFTYFPAFRQWWYFGFVGDKWQVTPKLTLDLGVRWEFYQPATPAKAGGFSAYDPGPNQLRVAGIGANPSDLGYKAQMNYWAPRTGFAYRVTDQTVVRGGIGMAYMPYADNTWLYNYPVRANNAYTSCGSGSSFLSAQYTCSGNVNSQPVTFQSGFPAPVPVVVPPSGVYQIDASNSLLNNQTYIYIPQDYHNPYVYSYNLSVQQALPGNFSLSLAYVGNHGVRIGAANNINLPDRLNCGTACQPLQIKFNHSAAVTQQFIGFSSNYSSLQAILSRRFSNGLSSNSSYTWGKGMGYQQGDDGAITFFQDLRRNYARNDFDRTSSFSQSITYELPVGKGKKFLNTGFLAQAVGGWKVSGIVLLYTGIPFQVTANGGTINTAGWTQTANLVAPYKTTKGIGNNAQWFDPASFGQPVGCTGQAATPTTAPCPIVNGVSVGNTGRNAFTGPGLFQNNASIFKTFGLPKEGTTLDVRMDVFQLTNTPQFANPSNSITSPTFGKVTSTTGSGSGVNGTGGGRSLQLAAIFKF</sequence>
<feature type="domain" description="TonB-dependent transporter Oar-like beta-barrel" evidence="4">
    <location>
        <begin position="240"/>
        <end position="1134"/>
    </location>
</feature>
<dbReference type="PATRIC" id="fig|926566.3.peg.4159"/>
<keyword evidence="2" id="KW-0472">Membrane</keyword>
<gene>
    <name evidence="5" type="ordered locus">Terro_4207</name>
</gene>
<dbReference type="KEGG" id="trs:Terro_4207"/>
<proteinExistence type="predicted"/>
<dbReference type="Pfam" id="PF25183">
    <property type="entry name" value="OMP_b-brl_4"/>
    <property type="match status" value="1"/>
</dbReference>
<keyword evidence="6" id="KW-1185">Reference proteome</keyword>
<evidence type="ECO:0000256" key="2">
    <source>
        <dbReference type="ARBA" id="ARBA00023136"/>
    </source>
</evidence>
<dbReference type="Proteomes" id="UP000006056">
    <property type="component" value="Chromosome"/>
</dbReference>
<protein>
    <recommendedName>
        <fullName evidence="4">TonB-dependent transporter Oar-like beta-barrel domain-containing protein</fullName>
    </recommendedName>
</protein>
<organism evidence="5 6">
    <name type="scientific">Terriglobus roseus (strain DSM 18391 / NRRL B-41598 / KBS 63)</name>
    <dbReference type="NCBI Taxonomy" id="926566"/>
    <lineage>
        <taxon>Bacteria</taxon>
        <taxon>Pseudomonadati</taxon>
        <taxon>Acidobacteriota</taxon>
        <taxon>Terriglobia</taxon>
        <taxon>Terriglobales</taxon>
        <taxon>Acidobacteriaceae</taxon>
        <taxon>Terriglobus</taxon>
    </lineage>
</organism>
<dbReference type="Pfam" id="PF13620">
    <property type="entry name" value="CarboxypepD_reg"/>
    <property type="match status" value="1"/>
</dbReference>
<reference evidence="5 6" key="1">
    <citation type="submission" date="2012-06" db="EMBL/GenBank/DDBJ databases">
        <title>Complete genome of Terriglobus roseus DSM 18391.</title>
        <authorList>
            <consortium name="US DOE Joint Genome Institute (JGI-PGF)"/>
            <person name="Lucas S."/>
            <person name="Copeland A."/>
            <person name="Lapidus A."/>
            <person name="Glavina del Rio T."/>
            <person name="Dalin E."/>
            <person name="Tice H."/>
            <person name="Bruce D."/>
            <person name="Goodwin L."/>
            <person name="Pitluck S."/>
            <person name="Peters L."/>
            <person name="Mikhailova N."/>
            <person name="Munk A.C.C."/>
            <person name="Kyrpides N."/>
            <person name="Mavromatis K."/>
            <person name="Ivanova N."/>
            <person name="Brettin T."/>
            <person name="Detter J.C."/>
            <person name="Han C."/>
            <person name="Larimer F."/>
            <person name="Land M."/>
            <person name="Hauser L."/>
            <person name="Markowitz V."/>
            <person name="Cheng J.-F."/>
            <person name="Hugenholtz P."/>
            <person name="Woyke T."/>
            <person name="Wu D."/>
            <person name="Brambilla E."/>
            <person name="Klenk H.-P."/>
            <person name="Eisen J.A."/>
        </authorList>
    </citation>
    <scope>NUCLEOTIDE SEQUENCE [LARGE SCALE GENOMIC DNA]</scope>
    <source>
        <strain evidence="6">DSM 18391 / NRRL B-41598 / KBS 63</strain>
    </source>
</reference>
<evidence type="ECO:0000259" key="4">
    <source>
        <dbReference type="Pfam" id="PF25183"/>
    </source>
</evidence>
<dbReference type="AlphaFoldDB" id="I3ZME4"/>
<dbReference type="RefSeq" id="WP_014787672.1">
    <property type="nucleotide sequence ID" value="NC_018014.1"/>
</dbReference>
<evidence type="ECO:0000313" key="6">
    <source>
        <dbReference type="Proteomes" id="UP000006056"/>
    </source>
</evidence>
<name>I3ZME4_TERRK</name>
<evidence type="ECO:0000313" key="5">
    <source>
        <dbReference type="EMBL" id="AFL90412.1"/>
    </source>
</evidence>
<dbReference type="STRING" id="926566.Terro_4207"/>
<evidence type="ECO:0000256" key="1">
    <source>
        <dbReference type="ARBA" id="ARBA00004442"/>
    </source>
</evidence>
<dbReference type="Gene3D" id="2.40.170.20">
    <property type="entry name" value="TonB-dependent receptor, beta-barrel domain"/>
    <property type="match status" value="1"/>
</dbReference>
<dbReference type="Gene3D" id="2.60.40.1120">
    <property type="entry name" value="Carboxypeptidase-like, regulatory domain"/>
    <property type="match status" value="1"/>
</dbReference>
<keyword evidence="3" id="KW-0998">Cell outer membrane</keyword>
<accession>I3ZME4</accession>
<comment type="subcellular location">
    <subcellularLocation>
        <location evidence="1">Cell outer membrane</location>
    </subcellularLocation>
</comment>
<dbReference type="InterPro" id="IPR036942">
    <property type="entry name" value="Beta-barrel_TonB_sf"/>
</dbReference>